<feature type="region of interest" description="Disordered" evidence="10">
    <location>
        <begin position="461"/>
        <end position="485"/>
    </location>
</feature>
<dbReference type="PANTHER" id="PTHR16299:SF2">
    <property type="entry name" value="CENTROSOMAL PROTEIN KIZUNA"/>
    <property type="match status" value="1"/>
</dbReference>
<dbReference type="GO" id="GO:0005813">
    <property type="term" value="C:centrosome"/>
    <property type="evidence" value="ECO:0007669"/>
    <property type="project" value="UniProtKB-SubCell"/>
</dbReference>
<dbReference type="Ensembl" id="ENSMAMT00000014888.2">
    <property type="protein sequence ID" value="ENSMAMP00000014482.2"/>
    <property type="gene ID" value="ENSMAMG00000009805.2"/>
</dbReference>
<comment type="subcellular location">
    <subcellularLocation>
        <location evidence="1">Cytoplasm</location>
        <location evidence="1">Cytoskeleton</location>
        <location evidence="1">Cilium basal body</location>
    </subcellularLocation>
    <subcellularLocation>
        <location evidence="2">Cytoplasm</location>
        <location evidence="2">Cytoskeleton</location>
        <location evidence="2">Microtubule organizing center</location>
        <location evidence="2">Centrosome</location>
    </subcellularLocation>
</comment>
<comment type="function">
    <text evidence="8">Centrosomal protein required for establishing a robust mitotic centrosome architecture that can endure the forces that converge on the centrosomes during spindle formation. Required for stabilizing the expanded pericentriolar material around the centriole.</text>
</comment>
<keyword evidence="12" id="KW-1185">Reference proteome</keyword>
<proteinExistence type="inferred from homology"/>
<evidence type="ECO:0000256" key="7">
    <source>
        <dbReference type="ARBA" id="ARBA00023273"/>
    </source>
</evidence>
<keyword evidence="7" id="KW-0966">Cell projection</keyword>
<dbReference type="PANTHER" id="PTHR16299">
    <property type="entry name" value="CENTROSOMAL PROTEIN KIZUNA"/>
    <property type="match status" value="1"/>
</dbReference>
<feature type="region of interest" description="Disordered" evidence="10">
    <location>
        <begin position="111"/>
        <end position="140"/>
    </location>
</feature>
<evidence type="ECO:0000256" key="5">
    <source>
        <dbReference type="ARBA" id="ARBA00022490"/>
    </source>
</evidence>
<feature type="region of interest" description="Disordered" evidence="10">
    <location>
        <begin position="221"/>
        <end position="265"/>
    </location>
</feature>
<feature type="compositionally biased region" description="Basic and acidic residues" evidence="10">
    <location>
        <begin position="476"/>
        <end position="485"/>
    </location>
</feature>
<dbReference type="Proteomes" id="UP000261640">
    <property type="component" value="Unplaced"/>
</dbReference>
<feature type="compositionally biased region" description="Acidic residues" evidence="10">
    <location>
        <begin position="417"/>
        <end position="426"/>
    </location>
</feature>
<feature type="compositionally biased region" description="Polar residues" evidence="10">
    <location>
        <begin position="238"/>
        <end position="247"/>
    </location>
</feature>
<evidence type="ECO:0000256" key="4">
    <source>
        <dbReference type="ARBA" id="ARBA00013872"/>
    </source>
</evidence>
<evidence type="ECO:0000256" key="10">
    <source>
        <dbReference type="SAM" id="MobiDB-lite"/>
    </source>
</evidence>
<sequence>MHTGEKRRLELERELFAYSRSDKRLSQIKYSKLRSYLKEICDREARAKMRNLELLRDVECIEIGMKEYRPDRGPLQQQKVEAVHRQHKDSFLSHQAKDFTQAVIFMDHQTSRESEAGTTSVHSDQALHHSPNSSMHSHERLPSGLLKDFRASGEDATGNRAHLSDDISVSNDSPGGCNWSDKHERAMSMLPSALKDTVGNVPFGNDDEHIPSPLVTLMGPEKNLSTSSNSPIRDKNLPTEQTDTQEVVHQPPKMENEENDLSPLMPKTTFGKETKDKPAGLNEEDLGACGAVVLHELQRLSWSTEKGCLLPQDLVRAHQSSTEPDAISTSLPPGAARLWDRWLKHALLLKERRVLSTESLVQLFTPLLLERHPCFYTAFYSELKKDPPFPFLSLDSPFLPATASHYALPFLAELQSTEEDSQDESPVESVPIRGKKASPVPQHSHCPYVVVSLWGESDDTNSDIEAALRPPPHNTNSHDVDDFYD</sequence>
<reference evidence="11" key="1">
    <citation type="submission" date="2025-08" db="UniProtKB">
        <authorList>
            <consortium name="Ensembl"/>
        </authorList>
    </citation>
    <scope>IDENTIFICATION</scope>
</reference>
<evidence type="ECO:0000256" key="6">
    <source>
        <dbReference type="ARBA" id="ARBA00023212"/>
    </source>
</evidence>
<dbReference type="GeneTree" id="ENSGT00390000010121"/>
<name>A0A3Q3LMN8_9TELE</name>
<evidence type="ECO:0000256" key="2">
    <source>
        <dbReference type="ARBA" id="ARBA00004300"/>
    </source>
</evidence>
<evidence type="ECO:0000313" key="11">
    <source>
        <dbReference type="Ensembl" id="ENSMAMP00000014482.2"/>
    </source>
</evidence>
<dbReference type="AlphaFoldDB" id="A0A3Q3LMN8"/>
<feature type="region of interest" description="Disordered" evidence="10">
    <location>
        <begin position="155"/>
        <end position="174"/>
    </location>
</feature>
<dbReference type="InterPro" id="IPR026742">
    <property type="entry name" value="Centrosomal_kizuma"/>
</dbReference>
<feature type="region of interest" description="Disordered" evidence="10">
    <location>
        <begin position="417"/>
        <end position="443"/>
    </location>
</feature>
<evidence type="ECO:0000256" key="9">
    <source>
        <dbReference type="ARBA" id="ARBA00031153"/>
    </source>
</evidence>
<accession>A0A3Q3LMN8</accession>
<dbReference type="GO" id="GO:0007051">
    <property type="term" value="P:spindle organization"/>
    <property type="evidence" value="ECO:0007669"/>
    <property type="project" value="InterPro"/>
</dbReference>
<protein>
    <recommendedName>
        <fullName evidence="4">Centrosomal protein kizuna</fullName>
    </recommendedName>
    <alternativeName>
        <fullName evidence="9">Polo-like kinase 1 substrate 1</fullName>
    </alternativeName>
</protein>
<evidence type="ECO:0000256" key="1">
    <source>
        <dbReference type="ARBA" id="ARBA00004120"/>
    </source>
</evidence>
<reference evidence="11" key="2">
    <citation type="submission" date="2025-09" db="UniProtKB">
        <authorList>
            <consortium name="Ensembl"/>
        </authorList>
    </citation>
    <scope>IDENTIFICATION</scope>
</reference>
<organism evidence="11 12">
    <name type="scientific">Mastacembelus armatus</name>
    <name type="common">zig-zag eel</name>
    <dbReference type="NCBI Taxonomy" id="205130"/>
    <lineage>
        <taxon>Eukaryota</taxon>
        <taxon>Metazoa</taxon>
        <taxon>Chordata</taxon>
        <taxon>Craniata</taxon>
        <taxon>Vertebrata</taxon>
        <taxon>Euteleostomi</taxon>
        <taxon>Actinopterygii</taxon>
        <taxon>Neopterygii</taxon>
        <taxon>Teleostei</taxon>
        <taxon>Neoteleostei</taxon>
        <taxon>Acanthomorphata</taxon>
        <taxon>Anabantaria</taxon>
        <taxon>Synbranchiformes</taxon>
        <taxon>Mastacembelidae</taxon>
        <taxon>Mastacembelus</taxon>
    </lineage>
</organism>
<keyword evidence="6" id="KW-0206">Cytoskeleton</keyword>
<keyword evidence="5" id="KW-0963">Cytoplasm</keyword>
<comment type="similarity">
    <text evidence="3">Belongs to the kizuna family.</text>
</comment>
<evidence type="ECO:0000256" key="8">
    <source>
        <dbReference type="ARBA" id="ARBA00024919"/>
    </source>
</evidence>
<evidence type="ECO:0000313" key="12">
    <source>
        <dbReference type="Proteomes" id="UP000261640"/>
    </source>
</evidence>
<evidence type="ECO:0000256" key="3">
    <source>
        <dbReference type="ARBA" id="ARBA00010767"/>
    </source>
</evidence>